<dbReference type="Proteomes" id="UP001338125">
    <property type="component" value="Unassembled WGS sequence"/>
</dbReference>
<organism evidence="3 4">
    <name type="scientific">Cladobotryum mycophilum</name>
    <dbReference type="NCBI Taxonomy" id="491253"/>
    <lineage>
        <taxon>Eukaryota</taxon>
        <taxon>Fungi</taxon>
        <taxon>Dikarya</taxon>
        <taxon>Ascomycota</taxon>
        <taxon>Pezizomycotina</taxon>
        <taxon>Sordariomycetes</taxon>
        <taxon>Hypocreomycetidae</taxon>
        <taxon>Hypocreales</taxon>
        <taxon>Hypocreaceae</taxon>
        <taxon>Cladobotryum</taxon>
    </lineage>
</organism>
<keyword evidence="2" id="KW-0732">Signal</keyword>
<proteinExistence type="predicted"/>
<feature type="region of interest" description="Disordered" evidence="1">
    <location>
        <begin position="100"/>
        <end position="140"/>
    </location>
</feature>
<feature type="region of interest" description="Disordered" evidence="1">
    <location>
        <begin position="20"/>
        <end position="40"/>
    </location>
</feature>
<feature type="signal peptide" evidence="2">
    <location>
        <begin position="1"/>
        <end position="17"/>
    </location>
</feature>
<comment type="caution">
    <text evidence="3">The sequence shown here is derived from an EMBL/GenBank/DDBJ whole genome shotgun (WGS) entry which is preliminary data.</text>
</comment>
<gene>
    <name evidence="3" type="ORF">PT974_07526</name>
</gene>
<evidence type="ECO:0000313" key="4">
    <source>
        <dbReference type="Proteomes" id="UP001338125"/>
    </source>
</evidence>
<dbReference type="EMBL" id="JAVFKD010000012">
    <property type="protein sequence ID" value="KAK5994086.1"/>
    <property type="molecule type" value="Genomic_DNA"/>
</dbReference>
<reference evidence="3 4" key="1">
    <citation type="submission" date="2024-01" db="EMBL/GenBank/DDBJ databases">
        <title>Complete genome of Cladobotryum mycophilum ATHUM6906.</title>
        <authorList>
            <person name="Christinaki A.C."/>
            <person name="Myridakis A.I."/>
            <person name="Kouvelis V.N."/>
        </authorList>
    </citation>
    <scope>NUCLEOTIDE SEQUENCE [LARGE SCALE GENOMIC DNA]</scope>
    <source>
        <strain evidence="3 4">ATHUM6906</strain>
    </source>
</reference>
<keyword evidence="4" id="KW-1185">Reference proteome</keyword>
<feature type="compositionally biased region" description="Acidic residues" evidence="1">
    <location>
        <begin position="128"/>
        <end position="137"/>
    </location>
</feature>
<evidence type="ECO:0000256" key="2">
    <source>
        <dbReference type="SAM" id="SignalP"/>
    </source>
</evidence>
<name>A0ABR0SQU3_9HYPO</name>
<feature type="chain" id="PRO_5046419710" evidence="2">
    <location>
        <begin position="18"/>
        <end position="208"/>
    </location>
</feature>
<accession>A0ABR0SQU3</accession>
<protein>
    <submittedName>
        <fullName evidence="3">Uncharacterized protein</fullName>
    </submittedName>
</protein>
<evidence type="ECO:0000256" key="1">
    <source>
        <dbReference type="SAM" id="MobiDB-lite"/>
    </source>
</evidence>
<sequence length="208" mass="23906">MKFSLLAFIALIPAVLANPHTKDKDKNKNKPEDNTEPHTYEDVVKSTKNLRLPYFVRMPKDICSPRNPFKNCMLYPKAGSKAWHRMPKYVLDFTNPNDWIEKQDDDDDDGKSSFNQTEDVGGGRFDLFDDDDDEEERDVPLEKSLDLAKRDASTNWMEEVLQNGGYLSQGGCFLKTTDDGVCLTYECMKIIKDIGKLIKKAKERAEKR</sequence>
<evidence type="ECO:0000313" key="3">
    <source>
        <dbReference type="EMBL" id="KAK5994086.1"/>
    </source>
</evidence>